<proteinExistence type="predicted"/>
<dbReference type="OrthoDB" id="5114877at2"/>
<dbReference type="AlphaFoldDB" id="A0A4R4MTL0"/>
<evidence type="ECO:0000313" key="2">
    <source>
        <dbReference type="Proteomes" id="UP000295157"/>
    </source>
</evidence>
<accession>A0A4R4MTL0</accession>
<dbReference type="EMBL" id="SMJZ01000223">
    <property type="protein sequence ID" value="TDB99474.1"/>
    <property type="molecule type" value="Genomic_DNA"/>
</dbReference>
<keyword evidence="2" id="KW-1185">Reference proteome</keyword>
<gene>
    <name evidence="1" type="ORF">E1267_37455</name>
</gene>
<dbReference type="Proteomes" id="UP000295157">
    <property type="component" value="Unassembled WGS sequence"/>
</dbReference>
<evidence type="ECO:0008006" key="3">
    <source>
        <dbReference type="Google" id="ProtNLM"/>
    </source>
</evidence>
<dbReference type="RefSeq" id="WP_132339997.1">
    <property type="nucleotide sequence ID" value="NZ_SMJZ01000223.1"/>
</dbReference>
<evidence type="ECO:0000313" key="1">
    <source>
        <dbReference type="EMBL" id="TDB99474.1"/>
    </source>
</evidence>
<reference evidence="1 2" key="1">
    <citation type="submission" date="2019-02" db="EMBL/GenBank/DDBJ databases">
        <title>Draft genome sequences of novel Actinobacteria.</title>
        <authorList>
            <person name="Sahin N."/>
            <person name="Ay H."/>
            <person name="Saygin H."/>
        </authorList>
    </citation>
    <scope>NUCLEOTIDE SEQUENCE [LARGE SCALE GENOMIC DNA]</scope>
    <source>
        <strain evidence="1 2">KC201</strain>
    </source>
</reference>
<comment type="caution">
    <text evidence="1">The sequence shown here is derived from an EMBL/GenBank/DDBJ whole genome shotgun (WGS) entry which is preliminary data.</text>
</comment>
<sequence>MREMKHLRIVAASSLTALGVGLAVFTIFAPAPSSTATAHDHPTRPVADKPLPGASLDRILAAIKCDRPSVQVDASELRQVSCRTGAGRYVVMTFTTRKNQDAWYEGARAYGGTYLVGDRWTVVSDPKLLVQPHAQLGGRIETHHH</sequence>
<organism evidence="1 2">
    <name type="scientific">Nonomuraea longispora</name>
    <dbReference type="NCBI Taxonomy" id="1848320"/>
    <lineage>
        <taxon>Bacteria</taxon>
        <taxon>Bacillati</taxon>
        <taxon>Actinomycetota</taxon>
        <taxon>Actinomycetes</taxon>
        <taxon>Streptosporangiales</taxon>
        <taxon>Streptosporangiaceae</taxon>
        <taxon>Nonomuraea</taxon>
    </lineage>
</organism>
<protein>
    <recommendedName>
        <fullName evidence="3">Lipoprotein</fullName>
    </recommendedName>
</protein>
<name>A0A4R4MTL0_9ACTN</name>